<dbReference type="PANTHER" id="PTHR47171">
    <property type="entry name" value="FARA-RELATED"/>
    <property type="match status" value="1"/>
</dbReference>
<evidence type="ECO:0000256" key="2">
    <source>
        <dbReference type="ARBA" id="ARBA00009347"/>
    </source>
</evidence>
<dbReference type="CDD" id="cd12148">
    <property type="entry name" value="fungal_TF_MHR"/>
    <property type="match status" value="1"/>
</dbReference>
<dbReference type="GO" id="GO:0016627">
    <property type="term" value="F:oxidoreductase activity, acting on the CH-CH group of donors"/>
    <property type="evidence" value="ECO:0007669"/>
    <property type="project" value="InterPro"/>
</dbReference>
<dbReference type="CDD" id="cd00067">
    <property type="entry name" value="GAL4"/>
    <property type="match status" value="1"/>
</dbReference>
<evidence type="ECO:0000313" key="13">
    <source>
        <dbReference type="EMBL" id="UQC87377.1"/>
    </source>
</evidence>
<dbReference type="Gene3D" id="4.10.240.10">
    <property type="entry name" value="Zn(2)-C6 fungal-type DNA-binding domain"/>
    <property type="match status" value="1"/>
</dbReference>
<accession>A0A9Q8T325</accession>
<dbReference type="SUPFAM" id="SSF57701">
    <property type="entry name" value="Zn2/Cys6 DNA-binding domain"/>
    <property type="match status" value="1"/>
</dbReference>
<feature type="region of interest" description="Disordered" evidence="11">
    <location>
        <begin position="549"/>
        <end position="575"/>
    </location>
</feature>
<dbReference type="InterPro" id="IPR052073">
    <property type="entry name" value="Amide_Lactam_Regulators"/>
</dbReference>
<dbReference type="InterPro" id="IPR009075">
    <property type="entry name" value="AcylCo_DH/oxidase_C"/>
</dbReference>
<evidence type="ECO:0000256" key="1">
    <source>
        <dbReference type="ARBA" id="ARBA00001974"/>
    </source>
</evidence>
<dbReference type="GO" id="GO:0006351">
    <property type="term" value="P:DNA-templated transcription"/>
    <property type="evidence" value="ECO:0007669"/>
    <property type="project" value="InterPro"/>
</dbReference>
<evidence type="ECO:0000256" key="3">
    <source>
        <dbReference type="ARBA" id="ARBA00022630"/>
    </source>
</evidence>
<keyword evidence="6" id="KW-0862">Zinc</keyword>
<dbReference type="RefSeq" id="XP_049148986.1">
    <property type="nucleotide sequence ID" value="XM_049291840.1"/>
</dbReference>
<keyword evidence="4" id="KW-0479">Metal-binding</keyword>
<dbReference type="Gene3D" id="3.10.129.10">
    <property type="entry name" value="Hotdog Thioesterase"/>
    <property type="match status" value="1"/>
</dbReference>
<dbReference type="GO" id="GO:0008270">
    <property type="term" value="F:zinc ion binding"/>
    <property type="evidence" value="ECO:0007669"/>
    <property type="project" value="InterPro"/>
</dbReference>
<dbReference type="InterPro" id="IPR029069">
    <property type="entry name" value="HotDog_dom_sf"/>
</dbReference>
<evidence type="ECO:0000313" key="14">
    <source>
        <dbReference type="Proteomes" id="UP000830671"/>
    </source>
</evidence>
<evidence type="ECO:0000256" key="11">
    <source>
        <dbReference type="SAM" id="MobiDB-lite"/>
    </source>
</evidence>
<name>A0A9Q8T325_9PEZI</name>
<keyword evidence="3" id="KW-0285">Flavoprotein</keyword>
<dbReference type="EMBL" id="CP019478">
    <property type="protein sequence ID" value="UQC87377.1"/>
    <property type="molecule type" value="Genomic_DNA"/>
</dbReference>
<dbReference type="Pfam" id="PF02770">
    <property type="entry name" value="Acyl-CoA_dh_M"/>
    <property type="match status" value="1"/>
</dbReference>
<proteinExistence type="inferred from homology"/>
<dbReference type="Pfam" id="PF02771">
    <property type="entry name" value="Acyl-CoA_dh_N"/>
    <property type="match status" value="1"/>
</dbReference>
<dbReference type="Pfam" id="PF00441">
    <property type="entry name" value="Acyl-CoA_dh_1"/>
    <property type="match status" value="1"/>
</dbReference>
<dbReference type="SUPFAM" id="SSF54637">
    <property type="entry name" value="Thioesterase/thiol ester dehydrase-isomerase"/>
    <property type="match status" value="1"/>
</dbReference>
<evidence type="ECO:0000256" key="5">
    <source>
        <dbReference type="ARBA" id="ARBA00022827"/>
    </source>
</evidence>
<dbReference type="InterPro" id="IPR009100">
    <property type="entry name" value="AcylCoA_DH/oxidase_NM_dom_sf"/>
</dbReference>
<evidence type="ECO:0000256" key="4">
    <source>
        <dbReference type="ARBA" id="ARBA00022723"/>
    </source>
</evidence>
<dbReference type="PANTHER" id="PTHR47171:SF1">
    <property type="entry name" value="ZN(II)2CYS6 TRANSCRIPTION FACTOR (EUROFUNG)"/>
    <property type="match status" value="1"/>
</dbReference>
<dbReference type="InterPro" id="IPR013786">
    <property type="entry name" value="AcylCoA_DH/ox_N"/>
</dbReference>
<feature type="compositionally biased region" description="Low complexity" evidence="11">
    <location>
        <begin position="560"/>
        <end position="575"/>
    </location>
</feature>
<dbReference type="FunFam" id="2.40.110.10:FF:000014">
    <property type="entry name" value="Probable acyl-CoA dehydrogenase"/>
    <property type="match status" value="1"/>
</dbReference>
<feature type="domain" description="Zn(2)-C6 fungal-type" evidence="12">
    <location>
        <begin position="509"/>
        <end position="540"/>
    </location>
</feature>
<keyword evidence="10" id="KW-0539">Nucleus</keyword>
<evidence type="ECO:0000256" key="9">
    <source>
        <dbReference type="ARBA" id="ARBA00023163"/>
    </source>
</evidence>
<feature type="region of interest" description="Disordered" evidence="11">
    <location>
        <begin position="1472"/>
        <end position="1491"/>
    </location>
</feature>
<dbReference type="Proteomes" id="UP000830671">
    <property type="component" value="Chromosome 6"/>
</dbReference>
<evidence type="ECO:0000256" key="7">
    <source>
        <dbReference type="ARBA" id="ARBA00023015"/>
    </source>
</evidence>
<dbReference type="Gene3D" id="2.40.110.10">
    <property type="entry name" value="Butyryl-CoA Dehydrogenase, subunit A, domain 2"/>
    <property type="match status" value="1"/>
</dbReference>
<dbReference type="InterPro" id="IPR007219">
    <property type="entry name" value="XnlR_reg_dom"/>
</dbReference>
<dbReference type="FunFam" id="3.10.129.10:FF:000103">
    <property type="entry name" value="WGS project CABT00000000 data, contig 2.1"/>
    <property type="match status" value="1"/>
</dbReference>
<sequence>METTGYTENQLTVREAVSQVCSEFPNTYWQEHDQNEQDPKEFHAALAKDGWLGIALPESLGGSGLGISEATMMMQTITESGAGMAGAQSIHANVYATQPLAKFGTQEQLESTIPKIISGQWRTCFGVTEPNSGLDTLRLATTAKKQTDGSYLVTGQKIWITCAQVASKMILLARTKAYEDCKKPSEGLSLFCIDIDKSQSGLDMRKIKKMGGRAVDANEVFFDNYHIPASSLIGQEGQGFKIILHGMNAERCLLAGEALGLGYAALTKASEYARDRVVFKRPIGQNQAIAHPLADAYMKLEAAKLATYHAARLYDASKEDSSIRQDQVGVAANSAKYMAAEAAFTACERAVLTHGGMGYAAEYDVERYLREIFVPRIAPVSREMILSYISEKGGTQGAQSAYTVEGVSPFSERQCSRFSVSSVNIGDIGQGDPFGEEVHGRRSRDVKALPVEKTVQLPRAPPICALIPDIRGTSEWSSDVLLIVSTAACQAPVPTMPTEGSKKPRAKHACRECNSRRIRCNVTERHPCSNCETAQATCEVIPSRRGRYLRKSKRQKQTEEAASATPEPAAPAVSSALTADVAATLASMSTVSPSHGLPSSSGISQTPFHADTPASCHSSGTTGGSRFFGESNFITLVPGASGPGNEAATSDGMLKGRLTFPVPQTPQSHDLATSPASVPSMSSATERYLRDEGALTFPDMQSCLPALHAYFTWFHPCFPILDRADIARRLVTMDISPLLLQAMLFIGSTYCDEATILGMGFKDRSEAKSLTYSRARVLFHANWEKDEFTLIQSLFLCSFWRGGPTDWRDVRYWLGAVLTLAQTHGLHRSTRFITKDPHFARMRRRVWWSIYVRERQAAVSLGLPCRIRDEDCDIEPLTSTDLEDDADEQRATGFGAPKSEHIHYAIKMIDIARLLGRIMDTHFAPGRGPPAPTEVRELKQQLEDWKQSLPDEMRRGPDDGQSSVLTCLIHLAYNHLRILVHRNGWLRNRDQEDKSAALAAACRISRIAEDMLAQKTLQYGQMHLLFAAFCIHAIDIKSADGISRRLAEHRAQMCLLGLKEIQKYWRINNNVLDLFLQYLDESIAKRLNGDSTESAPSSALPSSVTGLEPFNDAGTSPPVTLLQDALQQARPDAMEDQYFSLMRTNWEGEDALEDLGLFLDPQLYANGPMQVEGLNFLQRCLEEDPSKPGISRRGKDRLNSHSASFRLLLPSTVTFRLPGGAATPLTDACSNHSSCGEGEGLGIFWPATASALTFWSSLIASSMQYFALRVFDKRHVLETFNKQKLQLSASPESSFRSIATNATDAASKLLDTFSGKDVVRKQLFDSNQLQRLSLTLNRKELHPGVDVSSEAPAQGTPLPPGYHLVYFTPTGVESELGMDGTDKTFNAPAPFTRRMWAGGKMQFVEGTSLKVGEVVEERTRLVRATPKKSKSGDEMVLVDVEKEFHGRDGLVVKDQRSWIFRPEVDLSLAAKTAPPRSERPPAFGPSTITDQSSAEGSIIRHFRWSPVGLFRFSALTFNGHMIHYNEPWTKDIERHPEVVVHGPLNLINMLDYWRDVYGKDGREARQVTYRAMSPLYAGDKYTLRTAVAENEKRSELFIEKGNVVCMKGEIIGS</sequence>
<dbReference type="InterPro" id="IPR036250">
    <property type="entry name" value="AcylCo_DH-like_C"/>
</dbReference>
<evidence type="ECO:0000256" key="8">
    <source>
        <dbReference type="ARBA" id="ARBA00023125"/>
    </source>
</evidence>
<dbReference type="GO" id="GO:0050660">
    <property type="term" value="F:flavin adenine dinucleotide binding"/>
    <property type="evidence" value="ECO:0007669"/>
    <property type="project" value="InterPro"/>
</dbReference>
<feature type="region of interest" description="Disordered" evidence="11">
    <location>
        <begin position="590"/>
        <end position="621"/>
    </location>
</feature>
<dbReference type="SMART" id="SM00906">
    <property type="entry name" value="Fungal_trans"/>
    <property type="match status" value="1"/>
</dbReference>
<dbReference type="InterPro" id="IPR001138">
    <property type="entry name" value="Zn2Cys6_DnaBD"/>
</dbReference>
<feature type="compositionally biased region" description="Polar residues" evidence="11">
    <location>
        <begin position="590"/>
        <end position="607"/>
    </location>
</feature>
<dbReference type="KEGG" id="clup:CLUP02_12881"/>
<dbReference type="FunFam" id="1.10.540.10:FF:000027">
    <property type="entry name" value="Putative acyl-CoA dehydrogenase"/>
    <property type="match status" value="1"/>
</dbReference>
<keyword evidence="7" id="KW-0805">Transcription regulation</keyword>
<evidence type="ECO:0000256" key="10">
    <source>
        <dbReference type="ARBA" id="ARBA00023242"/>
    </source>
</evidence>
<dbReference type="GO" id="GO:0000981">
    <property type="term" value="F:DNA-binding transcription factor activity, RNA polymerase II-specific"/>
    <property type="evidence" value="ECO:0007669"/>
    <property type="project" value="InterPro"/>
</dbReference>
<comment type="similarity">
    <text evidence="2">Belongs to the acyl-CoA dehydrogenase family.</text>
</comment>
<dbReference type="CDD" id="cd00567">
    <property type="entry name" value="ACAD"/>
    <property type="match status" value="1"/>
</dbReference>
<dbReference type="Pfam" id="PF00172">
    <property type="entry name" value="Zn_clus"/>
    <property type="match status" value="1"/>
</dbReference>
<protein>
    <recommendedName>
        <fullName evidence="12">Zn(2)-C6 fungal-type domain-containing protein</fullName>
    </recommendedName>
</protein>
<dbReference type="Gene3D" id="1.10.540.10">
    <property type="entry name" value="Acyl-CoA dehydrogenase/oxidase, N-terminal domain"/>
    <property type="match status" value="1"/>
</dbReference>
<dbReference type="SUPFAM" id="SSF47203">
    <property type="entry name" value="Acyl-CoA dehydrogenase C-terminal domain-like"/>
    <property type="match status" value="1"/>
</dbReference>
<dbReference type="Gene3D" id="1.20.140.10">
    <property type="entry name" value="Butyryl-CoA Dehydrogenase, subunit A, domain 3"/>
    <property type="match status" value="1"/>
</dbReference>
<keyword evidence="5" id="KW-0274">FAD</keyword>
<comment type="cofactor">
    <cofactor evidence="1">
        <name>FAD</name>
        <dbReference type="ChEBI" id="CHEBI:57692"/>
    </cofactor>
</comment>
<dbReference type="InterPro" id="IPR036864">
    <property type="entry name" value="Zn2-C6_fun-type_DNA-bd_sf"/>
</dbReference>
<gene>
    <name evidence="13" type="ORF">CLUP02_12881</name>
</gene>
<dbReference type="SUPFAM" id="SSF56645">
    <property type="entry name" value="Acyl-CoA dehydrogenase NM domain-like"/>
    <property type="match status" value="1"/>
</dbReference>
<dbReference type="SMART" id="SM00066">
    <property type="entry name" value="GAL4"/>
    <property type="match status" value="1"/>
</dbReference>
<reference evidence="13" key="1">
    <citation type="journal article" date="2021" name="Mol. Plant Microbe Interact.">
        <title>Complete Genome Sequence of the Plant-Pathogenic Fungus Colletotrichum lupini.</title>
        <authorList>
            <person name="Baroncelli R."/>
            <person name="Pensec F."/>
            <person name="Da Lio D."/>
            <person name="Boufleur T."/>
            <person name="Vicente I."/>
            <person name="Sarrocco S."/>
            <person name="Picot A."/>
            <person name="Baraldi E."/>
            <person name="Sukno S."/>
            <person name="Thon M."/>
            <person name="Le Floch G."/>
        </authorList>
    </citation>
    <scope>NUCLEOTIDE SEQUENCE</scope>
    <source>
        <strain evidence="13">IMI 504893</strain>
    </source>
</reference>
<keyword evidence="14" id="KW-1185">Reference proteome</keyword>
<keyword evidence="8" id="KW-0238">DNA-binding</keyword>
<dbReference type="GO" id="GO:0003677">
    <property type="term" value="F:DNA binding"/>
    <property type="evidence" value="ECO:0007669"/>
    <property type="project" value="UniProtKB-KW"/>
</dbReference>
<dbReference type="InterPro" id="IPR006091">
    <property type="entry name" value="Acyl-CoA_Oxase/DH_mid-dom"/>
</dbReference>
<dbReference type="Pfam" id="PF04082">
    <property type="entry name" value="Fungal_trans"/>
    <property type="match status" value="1"/>
</dbReference>
<dbReference type="FunFam" id="1.20.140.10:FF:000012">
    <property type="entry name" value="Acyl-CoA dehydrogenase fadE12"/>
    <property type="match status" value="1"/>
</dbReference>
<evidence type="ECO:0000259" key="12">
    <source>
        <dbReference type="PROSITE" id="PS50048"/>
    </source>
</evidence>
<dbReference type="InterPro" id="IPR046373">
    <property type="entry name" value="Acyl-CoA_Oxase/DH_mid-dom_sf"/>
</dbReference>
<dbReference type="InterPro" id="IPR037069">
    <property type="entry name" value="AcylCoA_DH/ox_N_sf"/>
</dbReference>
<dbReference type="PROSITE" id="PS50048">
    <property type="entry name" value="ZN2_CY6_FUNGAL_2"/>
    <property type="match status" value="1"/>
</dbReference>
<organism evidence="13 14">
    <name type="scientific">Colletotrichum lupini</name>
    <dbReference type="NCBI Taxonomy" id="145971"/>
    <lineage>
        <taxon>Eukaryota</taxon>
        <taxon>Fungi</taxon>
        <taxon>Dikarya</taxon>
        <taxon>Ascomycota</taxon>
        <taxon>Pezizomycotina</taxon>
        <taxon>Sordariomycetes</taxon>
        <taxon>Hypocreomycetidae</taxon>
        <taxon>Glomerellales</taxon>
        <taxon>Glomerellaceae</taxon>
        <taxon>Colletotrichum</taxon>
        <taxon>Colletotrichum acutatum species complex</taxon>
    </lineage>
</organism>
<dbReference type="GeneID" id="73346850"/>
<evidence type="ECO:0000256" key="6">
    <source>
        <dbReference type="ARBA" id="ARBA00022833"/>
    </source>
</evidence>
<keyword evidence="9" id="KW-0804">Transcription</keyword>